<dbReference type="AlphaFoldDB" id="A0AA40I737"/>
<dbReference type="Proteomes" id="UP001177744">
    <property type="component" value="Unassembled WGS sequence"/>
</dbReference>
<keyword evidence="3" id="KW-1185">Reference proteome</keyword>
<gene>
    <name evidence="2" type="ORF">QTO34_014260</name>
</gene>
<evidence type="ECO:0000256" key="1">
    <source>
        <dbReference type="SAM" id="MobiDB-lite"/>
    </source>
</evidence>
<protein>
    <submittedName>
        <fullName evidence="2">Uncharacterized protein</fullName>
    </submittedName>
</protein>
<proteinExistence type="predicted"/>
<accession>A0AA40I737</accession>
<feature type="region of interest" description="Disordered" evidence="1">
    <location>
        <begin position="73"/>
        <end position="266"/>
    </location>
</feature>
<comment type="caution">
    <text evidence="2">The sequence shown here is derived from an EMBL/GenBank/DDBJ whole genome shotgun (WGS) entry which is preliminary data.</text>
</comment>
<name>A0AA40I737_CNENI</name>
<sequence>MDLGRRLQALTHAACPALRSVMDLGRQLSWSMICDGGPGQAAAGLNPRRLPWSAIGDGGPGQAAAGVNPRRLPWSAIGDGGPGQAAAGLNPRRLPRSAIGDGGPGQAAAGVNPRRLPRSAIGDGGPGQAAAGVNPRRLPRSAIGDGGPGQAAAGVNPRRLPRSAIGDGGPGQAAAGVNPRRLPRSAIGDGGPGQAAAGVNPRRLPRSAIGDGGPGQAAAGVNPRRLPRSAIGDGGPGQAAAGLNPRRLPRSAIGDGGPGQAAAGLNPRRLPWSTIMAWISLTWVLPFPPAIFAGLTCIFAPGWPVGVADEKTEAPRCEVYCSKYHSLEVEELAFKARFSRVSHKRWNADNSQQIAQGQAQTVCDIGWYQSPSKEAQNQYIQWLVPDNNRADSNKLHKQHIIRRSQQAQDPAELNLASCDQHLHSILHTNWLFSSQEVVLTAYNHSSKDQAIGESHGQGGEEATSSIMLSRSIHTVSKVADMASMNQEITKAKEKPPFD</sequence>
<reference evidence="2" key="1">
    <citation type="submission" date="2023-06" db="EMBL/GenBank/DDBJ databases">
        <title>Reference genome for the Northern bat (Eptesicus nilssonii), a most northern bat species.</title>
        <authorList>
            <person name="Laine V.N."/>
            <person name="Pulliainen A.T."/>
            <person name="Lilley T.M."/>
        </authorList>
    </citation>
    <scope>NUCLEOTIDE SEQUENCE</scope>
    <source>
        <strain evidence="2">BLF_Eptnil</strain>
        <tissue evidence="2">Kidney</tissue>
    </source>
</reference>
<evidence type="ECO:0000313" key="3">
    <source>
        <dbReference type="Proteomes" id="UP001177744"/>
    </source>
</evidence>
<evidence type="ECO:0000313" key="2">
    <source>
        <dbReference type="EMBL" id="KAK1343707.1"/>
    </source>
</evidence>
<organism evidence="2 3">
    <name type="scientific">Cnephaeus nilssonii</name>
    <name type="common">Northern bat</name>
    <name type="synonym">Eptesicus nilssonii</name>
    <dbReference type="NCBI Taxonomy" id="3371016"/>
    <lineage>
        <taxon>Eukaryota</taxon>
        <taxon>Metazoa</taxon>
        <taxon>Chordata</taxon>
        <taxon>Craniata</taxon>
        <taxon>Vertebrata</taxon>
        <taxon>Euteleostomi</taxon>
        <taxon>Mammalia</taxon>
        <taxon>Eutheria</taxon>
        <taxon>Laurasiatheria</taxon>
        <taxon>Chiroptera</taxon>
        <taxon>Yangochiroptera</taxon>
        <taxon>Vespertilionidae</taxon>
        <taxon>Cnephaeus</taxon>
    </lineage>
</organism>
<dbReference type="EMBL" id="JAULJE010000004">
    <property type="protein sequence ID" value="KAK1343707.1"/>
    <property type="molecule type" value="Genomic_DNA"/>
</dbReference>